<evidence type="ECO:0000313" key="2">
    <source>
        <dbReference type="EMBL" id="GAA3580525.1"/>
    </source>
</evidence>
<dbReference type="PANTHER" id="PTHR43777:SF1">
    <property type="entry name" value="MOLYBDENUM COFACTOR CYTIDYLYLTRANSFERASE"/>
    <property type="match status" value="1"/>
</dbReference>
<feature type="domain" description="MobA-like NTP transferase" evidence="1">
    <location>
        <begin position="2"/>
        <end position="161"/>
    </location>
</feature>
<organism evidence="2 3">
    <name type="scientific">Kribbella ginsengisoli</name>
    <dbReference type="NCBI Taxonomy" id="363865"/>
    <lineage>
        <taxon>Bacteria</taxon>
        <taxon>Bacillati</taxon>
        <taxon>Actinomycetota</taxon>
        <taxon>Actinomycetes</taxon>
        <taxon>Propionibacteriales</taxon>
        <taxon>Kribbellaceae</taxon>
        <taxon>Kribbella</taxon>
    </lineage>
</organism>
<gene>
    <name evidence="2" type="ORF">GCM10022235_58520</name>
</gene>
<dbReference type="Pfam" id="PF12804">
    <property type="entry name" value="NTP_transf_3"/>
    <property type="match status" value="1"/>
</dbReference>
<dbReference type="EMBL" id="BAABAA010000008">
    <property type="protein sequence ID" value="GAA3580525.1"/>
    <property type="molecule type" value="Genomic_DNA"/>
</dbReference>
<dbReference type="PANTHER" id="PTHR43777">
    <property type="entry name" value="MOLYBDENUM COFACTOR CYTIDYLYLTRANSFERASE"/>
    <property type="match status" value="1"/>
</dbReference>
<sequence>MLLAAGAGRRMGGPKALARCPDGITWVVRTARTLAAAGCSPVLVVVGAEAARVRRVLTGEPVVVVEATGWHEGVGASFRVGLTSLQGCAGPVAVAVVPVDTPGLTVSVVRRVAAAASEEVLRRAVYGGQPGHPIVLGRDHWAAAIASATGEIGARRYLKQNEVVEIECSGLAVGADVDQVQQLPPGHQPG</sequence>
<evidence type="ECO:0000313" key="3">
    <source>
        <dbReference type="Proteomes" id="UP001501222"/>
    </source>
</evidence>
<dbReference type="Gene3D" id="3.90.550.10">
    <property type="entry name" value="Spore Coat Polysaccharide Biosynthesis Protein SpsA, Chain A"/>
    <property type="match status" value="1"/>
</dbReference>
<proteinExistence type="predicted"/>
<dbReference type="RefSeq" id="WP_344845924.1">
    <property type="nucleotide sequence ID" value="NZ_BAABAA010000008.1"/>
</dbReference>
<dbReference type="Proteomes" id="UP001501222">
    <property type="component" value="Unassembled WGS sequence"/>
</dbReference>
<keyword evidence="3" id="KW-1185">Reference proteome</keyword>
<name>A0ABP6YD01_9ACTN</name>
<dbReference type="SUPFAM" id="SSF53448">
    <property type="entry name" value="Nucleotide-diphospho-sugar transferases"/>
    <property type="match status" value="1"/>
</dbReference>
<accession>A0ABP6YD01</accession>
<dbReference type="CDD" id="cd04182">
    <property type="entry name" value="GT_2_like_f"/>
    <property type="match status" value="1"/>
</dbReference>
<reference evidence="3" key="1">
    <citation type="journal article" date="2019" name="Int. J. Syst. Evol. Microbiol.">
        <title>The Global Catalogue of Microorganisms (GCM) 10K type strain sequencing project: providing services to taxonomists for standard genome sequencing and annotation.</title>
        <authorList>
            <consortium name="The Broad Institute Genomics Platform"/>
            <consortium name="The Broad Institute Genome Sequencing Center for Infectious Disease"/>
            <person name="Wu L."/>
            <person name="Ma J."/>
        </authorList>
    </citation>
    <scope>NUCLEOTIDE SEQUENCE [LARGE SCALE GENOMIC DNA]</scope>
    <source>
        <strain evidence="3">JCM 16928</strain>
    </source>
</reference>
<dbReference type="InterPro" id="IPR029044">
    <property type="entry name" value="Nucleotide-diphossugar_trans"/>
</dbReference>
<dbReference type="InterPro" id="IPR025877">
    <property type="entry name" value="MobA-like_NTP_Trfase"/>
</dbReference>
<evidence type="ECO:0000259" key="1">
    <source>
        <dbReference type="Pfam" id="PF12804"/>
    </source>
</evidence>
<comment type="caution">
    <text evidence="2">The sequence shown here is derived from an EMBL/GenBank/DDBJ whole genome shotgun (WGS) entry which is preliminary data.</text>
</comment>
<protein>
    <submittedName>
        <fullName evidence="2">Nucleotidyltransferase family protein</fullName>
    </submittedName>
</protein>